<dbReference type="InterPro" id="IPR008538">
    <property type="entry name" value="Uma2"/>
</dbReference>
<dbReference type="GO" id="GO:0004519">
    <property type="term" value="F:endonuclease activity"/>
    <property type="evidence" value="ECO:0007669"/>
    <property type="project" value="UniProtKB-KW"/>
</dbReference>
<dbReference type="EMBL" id="JAHHIF010000008">
    <property type="protein sequence ID" value="MBW4544295.1"/>
    <property type="molecule type" value="Genomic_DNA"/>
</dbReference>
<evidence type="ECO:0000259" key="1">
    <source>
        <dbReference type="Pfam" id="PF05685"/>
    </source>
</evidence>
<sequence length="190" mass="21743">MTSTDTQIKLSLVEFLELPETEPASEYINGKVYHKPMPKGRHSTLQVRLSASINQVYLPQQIAHAFTELRCTFGGRSIVPDISVFEWSRLPFNDEGEIEDSFEISPDWVIEILSPEQHDARVIEKIIFCLNHGTKLGWLIDSKARLVIIFKPQQQPEVKQDSDSLPILDVLADWQLSAADLFGWLNVKRR</sequence>
<dbReference type="CDD" id="cd06260">
    <property type="entry name" value="DUF820-like"/>
    <property type="match status" value="1"/>
</dbReference>
<name>A0A951PI60_9CYAN</name>
<protein>
    <submittedName>
        <fullName evidence="2">Uma2 family endonuclease</fullName>
    </submittedName>
</protein>
<dbReference type="InterPro" id="IPR012296">
    <property type="entry name" value="Nuclease_put_TT1808"/>
</dbReference>
<dbReference type="AlphaFoldDB" id="A0A951PI60"/>
<accession>A0A951PI60</accession>
<dbReference type="Proteomes" id="UP000753908">
    <property type="component" value="Unassembled WGS sequence"/>
</dbReference>
<gene>
    <name evidence="2" type="ORF">KME25_07630</name>
</gene>
<dbReference type="InterPro" id="IPR011335">
    <property type="entry name" value="Restrct_endonuc-II-like"/>
</dbReference>
<dbReference type="Gene3D" id="3.90.1570.10">
    <property type="entry name" value="tt1808, chain A"/>
    <property type="match status" value="1"/>
</dbReference>
<organism evidence="2 3">
    <name type="scientific">Symplocastrum torsivum CPER-KK1</name>
    <dbReference type="NCBI Taxonomy" id="450513"/>
    <lineage>
        <taxon>Bacteria</taxon>
        <taxon>Bacillati</taxon>
        <taxon>Cyanobacteriota</taxon>
        <taxon>Cyanophyceae</taxon>
        <taxon>Oscillatoriophycideae</taxon>
        <taxon>Oscillatoriales</taxon>
        <taxon>Microcoleaceae</taxon>
        <taxon>Symplocastrum</taxon>
    </lineage>
</organism>
<keyword evidence="2" id="KW-0378">Hydrolase</keyword>
<evidence type="ECO:0000313" key="2">
    <source>
        <dbReference type="EMBL" id="MBW4544295.1"/>
    </source>
</evidence>
<keyword evidence="2" id="KW-0255">Endonuclease</keyword>
<keyword evidence="2" id="KW-0540">Nuclease</keyword>
<proteinExistence type="predicted"/>
<reference evidence="2" key="2">
    <citation type="journal article" date="2022" name="Microbiol. Resour. Announc.">
        <title>Metagenome Sequencing to Explore Phylogenomics of Terrestrial Cyanobacteria.</title>
        <authorList>
            <person name="Ward R.D."/>
            <person name="Stajich J.E."/>
            <person name="Johansen J.R."/>
            <person name="Huntemann M."/>
            <person name="Clum A."/>
            <person name="Foster B."/>
            <person name="Foster B."/>
            <person name="Roux S."/>
            <person name="Palaniappan K."/>
            <person name="Varghese N."/>
            <person name="Mukherjee S."/>
            <person name="Reddy T.B.K."/>
            <person name="Daum C."/>
            <person name="Copeland A."/>
            <person name="Chen I.A."/>
            <person name="Ivanova N.N."/>
            <person name="Kyrpides N.C."/>
            <person name="Shapiro N."/>
            <person name="Eloe-Fadrosh E.A."/>
            <person name="Pietrasiak N."/>
        </authorList>
    </citation>
    <scope>NUCLEOTIDE SEQUENCE</scope>
    <source>
        <strain evidence="2">CPER-KK1</strain>
    </source>
</reference>
<feature type="domain" description="Putative restriction endonuclease" evidence="1">
    <location>
        <begin position="14"/>
        <end position="178"/>
    </location>
</feature>
<dbReference type="PANTHER" id="PTHR34107:SF5">
    <property type="entry name" value="SLL1355 PROTEIN"/>
    <property type="match status" value="1"/>
</dbReference>
<dbReference type="PANTHER" id="PTHR34107">
    <property type="entry name" value="SLL0198 PROTEIN-RELATED"/>
    <property type="match status" value="1"/>
</dbReference>
<reference evidence="2" key="1">
    <citation type="submission" date="2021-05" db="EMBL/GenBank/DDBJ databases">
        <authorList>
            <person name="Pietrasiak N."/>
            <person name="Ward R."/>
            <person name="Stajich J.E."/>
            <person name="Kurbessoian T."/>
        </authorList>
    </citation>
    <scope>NUCLEOTIDE SEQUENCE</scope>
    <source>
        <strain evidence="2">CPER-KK1</strain>
    </source>
</reference>
<dbReference type="SUPFAM" id="SSF52980">
    <property type="entry name" value="Restriction endonuclease-like"/>
    <property type="match status" value="1"/>
</dbReference>
<evidence type="ECO:0000313" key="3">
    <source>
        <dbReference type="Proteomes" id="UP000753908"/>
    </source>
</evidence>
<dbReference type="Pfam" id="PF05685">
    <property type="entry name" value="Uma2"/>
    <property type="match status" value="1"/>
</dbReference>
<comment type="caution">
    <text evidence="2">The sequence shown here is derived from an EMBL/GenBank/DDBJ whole genome shotgun (WGS) entry which is preliminary data.</text>
</comment>